<dbReference type="Pfam" id="PF08240">
    <property type="entry name" value="ADH_N"/>
    <property type="match status" value="1"/>
</dbReference>
<dbReference type="EMBL" id="BAABFO010000010">
    <property type="protein sequence ID" value="GAA4332999.1"/>
    <property type="molecule type" value="Genomic_DNA"/>
</dbReference>
<accession>A0ABP8H1I8</accession>
<keyword evidence="1" id="KW-0521">NADP</keyword>
<feature type="domain" description="Enoyl reductase (ER)" evidence="3">
    <location>
        <begin position="30"/>
        <end position="344"/>
    </location>
</feature>
<evidence type="ECO:0000259" key="3">
    <source>
        <dbReference type="SMART" id="SM00829"/>
    </source>
</evidence>
<reference evidence="5" key="1">
    <citation type="journal article" date="2019" name="Int. J. Syst. Evol. Microbiol.">
        <title>The Global Catalogue of Microorganisms (GCM) 10K type strain sequencing project: providing services to taxonomists for standard genome sequencing and annotation.</title>
        <authorList>
            <consortium name="The Broad Institute Genomics Platform"/>
            <consortium name="The Broad Institute Genome Sequencing Center for Infectious Disease"/>
            <person name="Wu L."/>
            <person name="Ma J."/>
        </authorList>
    </citation>
    <scope>NUCLEOTIDE SEQUENCE [LARGE SCALE GENOMIC DNA]</scope>
    <source>
        <strain evidence="5">JCM 17666</strain>
    </source>
</reference>
<keyword evidence="5" id="KW-1185">Reference proteome</keyword>
<evidence type="ECO:0000256" key="2">
    <source>
        <dbReference type="ARBA" id="ARBA00023002"/>
    </source>
</evidence>
<name>A0ABP8H1I8_9BURK</name>
<proteinExistence type="predicted"/>
<dbReference type="RefSeq" id="WP_345249616.1">
    <property type="nucleotide sequence ID" value="NZ_BAABFO010000010.1"/>
</dbReference>
<dbReference type="NCBIfam" id="TIGR02824">
    <property type="entry name" value="quinone_pig3"/>
    <property type="match status" value="1"/>
</dbReference>
<organism evidence="4 5">
    <name type="scientific">Pigmentiphaga soli</name>
    <dbReference type="NCBI Taxonomy" id="1007095"/>
    <lineage>
        <taxon>Bacteria</taxon>
        <taxon>Pseudomonadati</taxon>
        <taxon>Pseudomonadota</taxon>
        <taxon>Betaproteobacteria</taxon>
        <taxon>Burkholderiales</taxon>
        <taxon>Alcaligenaceae</taxon>
        <taxon>Pigmentiphaga</taxon>
    </lineage>
</organism>
<dbReference type="CDD" id="cd05276">
    <property type="entry name" value="p53_inducible_oxidoreductase"/>
    <property type="match status" value="1"/>
</dbReference>
<evidence type="ECO:0000256" key="1">
    <source>
        <dbReference type="ARBA" id="ARBA00022857"/>
    </source>
</evidence>
<evidence type="ECO:0000313" key="4">
    <source>
        <dbReference type="EMBL" id="GAA4332999.1"/>
    </source>
</evidence>
<keyword evidence="2" id="KW-0560">Oxidoreductase</keyword>
<evidence type="ECO:0000313" key="5">
    <source>
        <dbReference type="Proteomes" id="UP001501671"/>
    </source>
</evidence>
<dbReference type="PANTHER" id="PTHR48106:SF8">
    <property type="entry name" value="OS02G0805600 PROTEIN"/>
    <property type="match status" value="1"/>
</dbReference>
<dbReference type="Gene3D" id="3.40.50.720">
    <property type="entry name" value="NAD(P)-binding Rossmann-like Domain"/>
    <property type="match status" value="1"/>
</dbReference>
<comment type="caution">
    <text evidence="4">The sequence shown here is derived from an EMBL/GenBank/DDBJ whole genome shotgun (WGS) entry which is preliminary data.</text>
</comment>
<dbReference type="InterPro" id="IPR013154">
    <property type="entry name" value="ADH-like_N"/>
</dbReference>
<gene>
    <name evidence="4" type="ORF">GCM10023144_23720</name>
</gene>
<dbReference type="InterPro" id="IPR020843">
    <property type="entry name" value="ER"/>
</dbReference>
<dbReference type="Gene3D" id="3.90.180.10">
    <property type="entry name" value="Medium-chain alcohol dehydrogenases, catalytic domain"/>
    <property type="match status" value="1"/>
</dbReference>
<dbReference type="SUPFAM" id="SSF50129">
    <property type="entry name" value="GroES-like"/>
    <property type="match status" value="1"/>
</dbReference>
<dbReference type="InterPro" id="IPR014189">
    <property type="entry name" value="Quinone_OxRdtase_PIG3"/>
</dbReference>
<sequence length="347" mass="35757">MNGASAKTAGAAGAPQASATGRVIEVPAPGGPEALTLAWRPVPRPGAGELLIRVHAAGVNRGDLKQREGDFPRLPSAAGNVLGLEVAGQVQACGDGVQGWRPGDRVCALLVGGGYADHCVAPAVQCLPMPQGLDFAAAAALPETFAIVWLTLFGQARLQPGETVLVHGGSSGIGVAAIQLARATGARVLATAGSAEKCEACRALGAERAIDYRQEDFVAAVQAHTGGRGVDVVLDMVGGPYAARNLATLAPGGRLAYVAGDGGGEATFNIREIMMRRLTITGATLRHRSIEEKGVVMAALRERIWPLIERGEIRPVVARTFPLEQAADAHRCLEAGGTVGKVILLTK</sequence>
<dbReference type="SMART" id="SM00829">
    <property type="entry name" value="PKS_ER"/>
    <property type="match status" value="1"/>
</dbReference>
<protein>
    <submittedName>
        <fullName evidence="4">NAD(P)H-quinone oxidoreductase</fullName>
    </submittedName>
</protein>
<dbReference type="PANTHER" id="PTHR48106">
    <property type="entry name" value="QUINONE OXIDOREDUCTASE PIG3-RELATED"/>
    <property type="match status" value="1"/>
</dbReference>
<dbReference type="Proteomes" id="UP001501671">
    <property type="component" value="Unassembled WGS sequence"/>
</dbReference>
<dbReference type="Pfam" id="PF00107">
    <property type="entry name" value="ADH_zinc_N"/>
    <property type="match status" value="1"/>
</dbReference>
<dbReference type="InterPro" id="IPR036291">
    <property type="entry name" value="NAD(P)-bd_dom_sf"/>
</dbReference>
<dbReference type="SUPFAM" id="SSF51735">
    <property type="entry name" value="NAD(P)-binding Rossmann-fold domains"/>
    <property type="match status" value="1"/>
</dbReference>
<dbReference type="InterPro" id="IPR011032">
    <property type="entry name" value="GroES-like_sf"/>
</dbReference>
<dbReference type="InterPro" id="IPR013149">
    <property type="entry name" value="ADH-like_C"/>
</dbReference>